<reference evidence="1 2" key="1">
    <citation type="submission" date="2019-06" db="EMBL/GenBank/DDBJ databases">
        <title>A chromosomal-level reference genome of Carpinus fangiana (Coryloideae, Betulaceae).</title>
        <authorList>
            <person name="Yang X."/>
            <person name="Wang Z."/>
            <person name="Zhang L."/>
            <person name="Hao G."/>
            <person name="Liu J."/>
            <person name="Yang Y."/>
        </authorList>
    </citation>
    <scope>NUCLEOTIDE SEQUENCE [LARGE SCALE GENOMIC DNA]</scope>
    <source>
        <strain evidence="1">Cfa_2016G</strain>
        <tissue evidence="1">Leaf</tissue>
    </source>
</reference>
<dbReference type="Proteomes" id="UP000327013">
    <property type="component" value="Chromosome 2"/>
</dbReference>
<sequence>MPPHDVSQPTFRPASELAPYHVSQTAFKLVSHTASQAAASPHVSRPVSHTAAQHVSQSVRVLTSAAHSAGNAAATTQLVKTSTPHAYKQNASTIFGNKKKITLELATRNKAGGRLREHVRSGRELANKQKLVVDLSGSPDRPPPILGDRPLCFWGPPRVGGITFRIAPHDFDI</sequence>
<protein>
    <submittedName>
        <fullName evidence="1">Uncharacterized protein</fullName>
    </submittedName>
</protein>
<keyword evidence="2" id="KW-1185">Reference proteome</keyword>
<dbReference type="AlphaFoldDB" id="A0A5N6QPZ4"/>
<evidence type="ECO:0000313" key="2">
    <source>
        <dbReference type="Proteomes" id="UP000327013"/>
    </source>
</evidence>
<dbReference type="EMBL" id="CM017322">
    <property type="protein sequence ID" value="KAE8009227.1"/>
    <property type="molecule type" value="Genomic_DNA"/>
</dbReference>
<accession>A0A5N6QPZ4</accession>
<evidence type="ECO:0000313" key="1">
    <source>
        <dbReference type="EMBL" id="KAE8009227.1"/>
    </source>
</evidence>
<gene>
    <name evidence="1" type="ORF">FH972_005676</name>
</gene>
<proteinExistence type="predicted"/>
<organism evidence="1 2">
    <name type="scientific">Carpinus fangiana</name>
    <dbReference type="NCBI Taxonomy" id="176857"/>
    <lineage>
        <taxon>Eukaryota</taxon>
        <taxon>Viridiplantae</taxon>
        <taxon>Streptophyta</taxon>
        <taxon>Embryophyta</taxon>
        <taxon>Tracheophyta</taxon>
        <taxon>Spermatophyta</taxon>
        <taxon>Magnoliopsida</taxon>
        <taxon>eudicotyledons</taxon>
        <taxon>Gunneridae</taxon>
        <taxon>Pentapetalae</taxon>
        <taxon>rosids</taxon>
        <taxon>fabids</taxon>
        <taxon>Fagales</taxon>
        <taxon>Betulaceae</taxon>
        <taxon>Carpinus</taxon>
    </lineage>
</organism>
<name>A0A5N6QPZ4_9ROSI</name>